<dbReference type="Pfam" id="PF10093">
    <property type="entry name" value="EarP"/>
    <property type="match status" value="1"/>
</dbReference>
<keyword evidence="9" id="KW-1185">Reference proteome</keyword>
<name>A0A366H889_9BURK</name>
<evidence type="ECO:0000256" key="7">
    <source>
        <dbReference type="ARBA" id="ARBA00048472"/>
    </source>
</evidence>
<evidence type="ECO:0000313" key="9">
    <source>
        <dbReference type="Proteomes" id="UP000253628"/>
    </source>
</evidence>
<evidence type="ECO:0000256" key="5">
    <source>
        <dbReference type="ARBA" id="ARBA00024416"/>
    </source>
</evidence>
<comment type="catalytic activity">
    <reaction evidence="7">
        <text>dTDP-beta-L-rhamnose + L-arginyl-[protein] = N(omega)-(alpha-L-rhamnosyl)-L-arginyl-[protein] + dTDP + H(+)</text>
        <dbReference type="Rhea" id="RHEA:66692"/>
        <dbReference type="Rhea" id="RHEA-COMP:10532"/>
        <dbReference type="Rhea" id="RHEA-COMP:17096"/>
        <dbReference type="ChEBI" id="CHEBI:15378"/>
        <dbReference type="ChEBI" id="CHEBI:29965"/>
        <dbReference type="ChEBI" id="CHEBI:57510"/>
        <dbReference type="ChEBI" id="CHEBI:58369"/>
        <dbReference type="ChEBI" id="CHEBI:167445"/>
    </reaction>
    <physiologicalReaction direction="left-to-right" evidence="7">
        <dbReference type="Rhea" id="RHEA:66693"/>
    </physiologicalReaction>
</comment>
<protein>
    <recommendedName>
        <fullName evidence="5">Protein-arginine rhamnosyltransferase</fullName>
    </recommendedName>
    <alternativeName>
        <fullName evidence="6">EF-P arginine rhamnosyltransferase</fullName>
    </alternativeName>
</protein>
<dbReference type="NCBIfam" id="TIGR03837">
    <property type="entry name" value="efp_Arg_rhamno"/>
    <property type="match status" value="1"/>
</dbReference>
<organism evidence="8 9">
    <name type="scientific">Eoetvoesiella caeni</name>
    <dbReference type="NCBI Taxonomy" id="645616"/>
    <lineage>
        <taxon>Bacteria</taxon>
        <taxon>Pseudomonadati</taxon>
        <taxon>Pseudomonadota</taxon>
        <taxon>Betaproteobacteria</taxon>
        <taxon>Burkholderiales</taxon>
        <taxon>Alcaligenaceae</taxon>
        <taxon>Eoetvoesiella</taxon>
    </lineage>
</organism>
<proteinExistence type="inferred from homology"/>
<evidence type="ECO:0000313" key="8">
    <source>
        <dbReference type="EMBL" id="RBP37552.1"/>
    </source>
</evidence>
<keyword evidence="2" id="KW-0808">Transferase</keyword>
<evidence type="ECO:0000256" key="4">
    <source>
        <dbReference type="ARBA" id="ARBA00024346"/>
    </source>
</evidence>
<evidence type="ECO:0000256" key="1">
    <source>
        <dbReference type="ARBA" id="ARBA00022676"/>
    </source>
</evidence>
<dbReference type="PIRSF" id="PIRSF015557">
    <property type="entry name" value="UCP015557"/>
    <property type="match status" value="1"/>
</dbReference>
<evidence type="ECO:0000256" key="3">
    <source>
        <dbReference type="ARBA" id="ARBA00024303"/>
    </source>
</evidence>
<dbReference type="Proteomes" id="UP000253628">
    <property type="component" value="Unassembled WGS sequence"/>
</dbReference>
<dbReference type="GO" id="GO:0106361">
    <property type="term" value="F:protein-arginine rhamnosyltransferase activity"/>
    <property type="evidence" value="ECO:0007669"/>
    <property type="project" value="InterPro"/>
</dbReference>
<sequence length="370" mass="41179">MPSSFDIFCRVIDNYGDIGVCWRLARQLGRTGAHTAVRLWVDDLRAFARIEPLVNPGLALQTIQGIEIRIWSEPIPDVRPHQIVIEAFACELPSGFITRMVENDSLCINLEYLSAEKWVEGCHALPSLNTNGLRKTFFFPGFTEATGGLLREPGLLQARDRWLSQPGERWALLHSLGMPADLIRGLQSGWRQVYLFCYPSAPVQALTAALHAQAMPSVIIVPEGVYPDLMRAAGGKVHVFEAPFVSQDRFDRLLWSSDLNFVRGEDSLVRALWAGKPLVWQIYEQQEDVHLAKLQAWLDLSPYPGEVGSLMLAWNTGDAQQAGLALHNALNAPNWATWRIQAESWCSKLAAAPGLAQALVAFCAKNRGKE</sequence>
<dbReference type="InterPro" id="IPR016633">
    <property type="entry name" value="EarP"/>
</dbReference>
<comment type="function">
    <text evidence="3">Protein-arginine rhamnosyltransferase that catalyzes the transfer of a single rhamnose to elongation factor P (EF-P) on 'Lys-32', a modification required for EF-P-dependent rescue of polyproline stalled ribosomes.</text>
</comment>
<dbReference type="EMBL" id="QNRQ01000009">
    <property type="protein sequence ID" value="RBP37552.1"/>
    <property type="molecule type" value="Genomic_DNA"/>
</dbReference>
<evidence type="ECO:0000256" key="2">
    <source>
        <dbReference type="ARBA" id="ARBA00022679"/>
    </source>
</evidence>
<keyword evidence="1" id="KW-0328">Glycosyltransferase</keyword>
<evidence type="ECO:0000256" key="6">
    <source>
        <dbReference type="ARBA" id="ARBA00030025"/>
    </source>
</evidence>
<comment type="similarity">
    <text evidence="4">Belongs to the glycosyltransferase 104 family.</text>
</comment>
<reference evidence="8 9" key="1">
    <citation type="submission" date="2018-06" db="EMBL/GenBank/DDBJ databases">
        <title>Genomic Encyclopedia of Type Strains, Phase IV (KMG-IV): sequencing the most valuable type-strain genomes for metagenomic binning, comparative biology and taxonomic classification.</title>
        <authorList>
            <person name="Goeker M."/>
        </authorList>
    </citation>
    <scope>NUCLEOTIDE SEQUENCE [LARGE SCALE GENOMIC DNA]</scope>
    <source>
        <strain evidence="8 9">DSM 25520</strain>
    </source>
</reference>
<gene>
    <name evidence="8" type="ORF">DFR37_109117</name>
</gene>
<accession>A0A366H889</accession>
<comment type="caution">
    <text evidence="8">The sequence shown here is derived from an EMBL/GenBank/DDBJ whole genome shotgun (WGS) entry which is preliminary data.</text>
</comment>
<dbReference type="AlphaFoldDB" id="A0A366H889"/>
<dbReference type="RefSeq" id="WP_170139939.1">
    <property type="nucleotide sequence ID" value="NZ_JACCEU010000006.1"/>
</dbReference>